<sequence length="113" mass="13085">MMTPSPTKLRKNFTLILHRWFTTLACTSVSSSFSSLLELFNSLPSTGDEVSLEHSQNVEVDNYQRHSHVMKYLDLLIFVEFVVSCMEQSQYLLVHIPVLLGHLVWLDPHHPFQ</sequence>
<accession>A0A0V0GJN9</accession>
<dbReference type="EMBL" id="GEDG01036889">
    <property type="protein sequence ID" value="JAP08450.1"/>
    <property type="molecule type" value="Transcribed_RNA"/>
</dbReference>
<protein>
    <submittedName>
        <fullName evidence="1">Putative ovule protein</fullName>
    </submittedName>
</protein>
<organism evidence="1">
    <name type="scientific">Solanum chacoense</name>
    <name type="common">Chaco potato</name>
    <dbReference type="NCBI Taxonomy" id="4108"/>
    <lineage>
        <taxon>Eukaryota</taxon>
        <taxon>Viridiplantae</taxon>
        <taxon>Streptophyta</taxon>
        <taxon>Embryophyta</taxon>
        <taxon>Tracheophyta</taxon>
        <taxon>Spermatophyta</taxon>
        <taxon>Magnoliopsida</taxon>
        <taxon>eudicotyledons</taxon>
        <taxon>Gunneridae</taxon>
        <taxon>Pentapetalae</taxon>
        <taxon>asterids</taxon>
        <taxon>lamiids</taxon>
        <taxon>Solanales</taxon>
        <taxon>Solanaceae</taxon>
        <taxon>Solanoideae</taxon>
        <taxon>Solaneae</taxon>
        <taxon>Solanum</taxon>
    </lineage>
</organism>
<dbReference type="AlphaFoldDB" id="A0A0V0GJN9"/>
<reference evidence="1" key="1">
    <citation type="submission" date="2015-12" db="EMBL/GenBank/DDBJ databases">
        <title>Gene expression during late stages of embryo sac development: a critical building block for successful pollen-pistil interactions.</title>
        <authorList>
            <person name="Liu Y."/>
            <person name="Joly V."/>
            <person name="Sabar M."/>
            <person name="Matton D.P."/>
        </authorList>
    </citation>
    <scope>NUCLEOTIDE SEQUENCE</scope>
</reference>
<proteinExistence type="predicted"/>
<evidence type="ECO:0000313" key="1">
    <source>
        <dbReference type="EMBL" id="JAP08450.1"/>
    </source>
</evidence>
<name>A0A0V0GJN9_SOLCH</name>